<feature type="region of interest" description="Disordered" evidence="1">
    <location>
        <begin position="777"/>
        <end position="849"/>
    </location>
</feature>
<keyword evidence="3" id="KW-1185">Reference proteome</keyword>
<feature type="compositionally biased region" description="Polar residues" evidence="1">
    <location>
        <begin position="780"/>
        <end position="792"/>
    </location>
</feature>
<name>A0A5M4BAD8_9FLAO</name>
<evidence type="ECO:0000313" key="3">
    <source>
        <dbReference type="Proteomes" id="UP000398217"/>
    </source>
</evidence>
<dbReference type="GO" id="GO:0008237">
    <property type="term" value="F:metallopeptidase activity"/>
    <property type="evidence" value="ECO:0007669"/>
    <property type="project" value="InterPro"/>
</dbReference>
<proteinExistence type="predicted"/>
<sequence>MVALNILYSQETFKTQIKSVDVIDLFSKSNDVIWDVPVSRSETLSLRWNEQETSFTKKEGVRTFVSFQESELVGILSINKKAVSGEVTWKHARIQFTTNSEGFLVISSENGHECGVCKDGSCKPSKTGKPKLQASSTTSENKIANRDVLFTYRLALPVSYASFTESERVFKGSIENVKNFWANIEVQLNALFMREIGVRFEVINDEKLIITDANTDRFKADTGEKMINRATNDLDSILGRENYDFGVVMTPIMKLERGSWVGGLAHLDGAYGYAKGGAMAVPVLDLIAHEMGHMFNSSHTFTTGGEATYYTETGKGQSIMSYGEPRDFFSLVSIHFIRNRLAQLHYYEDKARTKLIKHSSFDHINHPFGEKIANNPPVIDRSKLKKSYDLPEYTYFQFEIPATDPDDTELTYMAHQADIRKEKNAKFITLKGTKHNVISFQPLYTDFGGFNPDAARVRQGTYTFWLGVSDGNPQKKRPVMYDVFETKVNLKAGKTFEITSPTEEVYQVGDKVTLQWNVDSNFFDANSKVRILLSDDLGKTYKYTIVEQTENDGEYEFTIPNVMIGVTTFGESKKVNLPAGVFKVEVLDHIAYAITNVTPYKISNNKRVPYGGFKIIPRTNNPLLPLQFVGVLPQNETVACVNDIPVAQTLAVDGGCNPSVKVTETVRNHTCINQYVLERTYTASDNCGSTPIVLTQLITVSDNEAPTFSGELPQHISVEEDKIPSQIDLKANDNCEGAVPTEKTREEITENGQKVVVYRWKASDSCGNQAEHIQKITILPKNTSGEDNTQGGESDAQGIGSDAQGIGSDAQGSGSDAQGSGNDTQSGGNNPPSGGNDTQGGGNNSSSEDIIIYNGVSTENTSENYLKVAPIDRYTDLHIEIFNELGQKVFQAKDYQRKGGVFRGYSNVKGVVGKGKRLPSGTYFYVLKYKDQDKKMSQKSGYLYVR</sequence>
<dbReference type="SUPFAM" id="SSF55486">
    <property type="entry name" value="Metalloproteases ('zincins'), catalytic domain"/>
    <property type="match status" value="1"/>
</dbReference>
<dbReference type="AlphaFoldDB" id="A0A5M4BAD8"/>
<dbReference type="Pfam" id="PF13585">
    <property type="entry name" value="CHU_C"/>
    <property type="match status" value="1"/>
</dbReference>
<reference evidence="3" key="1">
    <citation type="journal article" date="2020" name="Int. J. Syst. Evol. Microbiol.">
        <title>Capnocytophaga felis sp. nov. isolated from the feline oral cavity.</title>
        <authorList>
            <person name="Suzuki M."/>
            <person name="Umeda K."/>
            <person name="Kimura M."/>
            <person name="Imaoka K."/>
            <person name="Morikawa S."/>
            <person name="Maeda K."/>
        </authorList>
    </citation>
    <scope>NUCLEOTIDE SEQUENCE [LARGE SCALE GENOMIC DNA]</scope>
    <source>
        <strain evidence="3">KC07070</strain>
    </source>
</reference>
<dbReference type="Proteomes" id="UP000398217">
    <property type="component" value="Unassembled WGS sequence"/>
</dbReference>
<dbReference type="Pfam" id="PF13583">
    <property type="entry name" value="Reprolysin_4"/>
    <property type="match status" value="1"/>
</dbReference>
<feature type="compositionally biased region" description="Low complexity" evidence="1">
    <location>
        <begin position="803"/>
        <end position="836"/>
    </location>
</feature>
<dbReference type="InterPro" id="IPR024079">
    <property type="entry name" value="MetalloPept_cat_dom_sf"/>
</dbReference>
<evidence type="ECO:0008006" key="4">
    <source>
        <dbReference type="Google" id="ProtNLM"/>
    </source>
</evidence>
<accession>A0A5M4BAD8</accession>
<gene>
    <name evidence="2" type="ORF">RCZ01_16920</name>
</gene>
<organism evidence="2 3">
    <name type="scientific">Capnocytophaga felis</name>
    <dbReference type="NCBI Taxonomy" id="2267611"/>
    <lineage>
        <taxon>Bacteria</taxon>
        <taxon>Pseudomonadati</taxon>
        <taxon>Bacteroidota</taxon>
        <taxon>Flavobacteriia</taxon>
        <taxon>Flavobacteriales</taxon>
        <taxon>Flavobacteriaceae</taxon>
        <taxon>Capnocytophaga</taxon>
    </lineage>
</organism>
<comment type="caution">
    <text evidence="2">The sequence shown here is derived from an EMBL/GenBank/DDBJ whole genome shotgun (WGS) entry which is preliminary data.</text>
</comment>
<dbReference type="EMBL" id="BLBC01000011">
    <property type="protein sequence ID" value="GET46390.1"/>
    <property type="molecule type" value="Genomic_DNA"/>
</dbReference>
<evidence type="ECO:0000313" key="2">
    <source>
        <dbReference type="EMBL" id="GET46390.1"/>
    </source>
</evidence>
<protein>
    <recommendedName>
        <fullName evidence="4">Peptidase M12B domain-containing protein</fullName>
    </recommendedName>
</protein>
<dbReference type="Gene3D" id="3.40.390.10">
    <property type="entry name" value="Collagenase (Catalytic Domain)"/>
    <property type="match status" value="1"/>
</dbReference>
<evidence type="ECO:0000256" key="1">
    <source>
        <dbReference type="SAM" id="MobiDB-lite"/>
    </source>
</evidence>